<evidence type="ECO:0000256" key="2">
    <source>
        <dbReference type="ARBA" id="ARBA00006055"/>
    </source>
</evidence>
<evidence type="ECO:0000256" key="4">
    <source>
        <dbReference type="ARBA" id="ARBA00022729"/>
    </source>
</evidence>
<protein>
    <recommendedName>
        <fullName evidence="3">glucan endo-1,3-beta-D-glucosidase</fullName>
        <ecNumber evidence="3">3.2.1.39</ecNumber>
    </recommendedName>
</protein>
<feature type="domain" description="Cell wall protein YJL171C/Tos1 N-terminal" evidence="11">
    <location>
        <begin position="41"/>
        <end position="91"/>
    </location>
</feature>
<evidence type="ECO:0000259" key="11">
    <source>
        <dbReference type="Pfam" id="PF10290"/>
    </source>
</evidence>
<keyword evidence="13" id="KW-1185">Reference proteome</keyword>
<dbReference type="GO" id="GO:0009277">
    <property type="term" value="C:fungal-type cell wall"/>
    <property type="evidence" value="ECO:0007669"/>
    <property type="project" value="TreeGrafter"/>
</dbReference>
<organism evidence="12 13">
    <name type="scientific">Cordyceps fumosorosea (strain ARSEF 2679)</name>
    <name type="common">Isaria fumosorosea</name>
    <dbReference type="NCBI Taxonomy" id="1081104"/>
    <lineage>
        <taxon>Eukaryota</taxon>
        <taxon>Fungi</taxon>
        <taxon>Dikarya</taxon>
        <taxon>Ascomycota</taxon>
        <taxon>Pezizomycotina</taxon>
        <taxon>Sordariomycetes</taxon>
        <taxon>Hypocreomycetidae</taxon>
        <taxon>Hypocreales</taxon>
        <taxon>Cordycipitaceae</taxon>
        <taxon>Cordyceps</taxon>
    </lineage>
</organism>
<dbReference type="GO" id="GO:0071555">
    <property type="term" value="P:cell wall organization"/>
    <property type="evidence" value="ECO:0007669"/>
    <property type="project" value="UniProtKB-KW"/>
</dbReference>
<evidence type="ECO:0000256" key="9">
    <source>
        <dbReference type="SAM" id="SignalP"/>
    </source>
</evidence>
<evidence type="ECO:0000313" key="13">
    <source>
        <dbReference type="Proteomes" id="UP000076744"/>
    </source>
</evidence>
<evidence type="ECO:0000256" key="7">
    <source>
        <dbReference type="ARBA" id="ARBA00023316"/>
    </source>
</evidence>
<dbReference type="GO" id="GO:0042973">
    <property type="term" value="F:glucan endo-1,3-beta-D-glucosidase activity"/>
    <property type="evidence" value="ECO:0007669"/>
    <property type="project" value="UniProtKB-EC"/>
</dbReference>
<evidence type="ECO:0000256" key="3">
    <source>
        <dbReference type="ARBA" id="ARBA00012780"/>
    </source>
</evidence>
<keyword evidence="7" id="KW-0961">Cell wall biogenesis/degradation</keyword>
<evidence type="ECO:0000256" key="1">
    <source>
        <dbReference type="ARBA" id="ARBA00000382"/>
    </source>
</evidence>
<dbReference type="Gene3D" id="2.60.120.200">
    <property type="match status" value="1"/>
</dbReference>
<comment type="catalytic activity">
    <reaction evidence="1">
        <text>Hydrolysis of (1-&gt;3)-beta-D-glucosidic linkages in (1-&gt;3)-beta-D-glucans.</text>
        <dbReference type="EC" id="3.2.1.39"/>
    </reaction>
</comment>
<feature type="chain" id="PRO_5007893002" description="glucan endo-1,3-beta-D-glucosidase" evidence="9">
    <location>
        <begin position="20"/>
        <end position="416"/>
    </location>
</feature>
<comment type="caution">
    <text evidence="12">The sequence shown here is derived from an EMBL/GenBank/DDBJ whole genome shotgun (WGS) entry which is preliminary data.</text>
</comment>
<feature type="compositionally biased region" description="Low complexity" evidence="8">
    <location>
        <begin position="153"/>
        <end position="166"/>
    </location>
</feature>
<dbReference type="Pfam" id="PF10290">
    <property type="entry name" value="YJL171C_Tos1_N"/>
    <property type="match status" value="1"/>
</dbReference>
<comment type="similarity">
    <text evidence="2">Belongs to the PGA52 family.</text>
</comment>
<dbReference type="Proteomes" id="UP000076744">
    <property type="component" value="Unassembled WGS sequence"/>
</dbReference>
<reference evidence="12 13" key="1">
    <citation type="journal article" date="2016" name="Genome Biol. Evol.">
        <title>Divergent and convergent evolution of fungal pathogenicity.</title>
        <authorList>
            <person name="Shang Y."/>
            <person name="Xiao G."/>
            <person name="Zheng P."/>
            <person name="Cen K."/>
            <person name="Zhan S."/>
            <person name="Wang C."/>
        </authorList>
    </citation>
    <scope>NUCLEOTIDE SEQUENCE [LARGE SCALE GENOMIC DNA]</scope>
    <source>
        <strain evidence="12 13">ARSEF 2679</strain>
    </source>
</reference>
<evidence type="ECO:0000313" key="12">
    <source>
        <dbReference type="EMBL" id="OAA61576.1"/>
    </source>
</evidence>
<evidence type="ECO:0000256" key="6">
    <source>
        <dbReference type="ARBA" id="ARBA00023295"/>
    </source>
</evidence>
<keyword evidence="6" id="KW-0326">Glycosidase</keyword>
<dbReference type="RefSeq" id="XP_018703831.1">
    <property type="nucleotide sequence ID" value="XM_018849260.1"/>
</dbReference>
<feature type="compositionally biased region" description="Basic and acidic residues" evidence="8">
    <location>
        <begin position="119"/>
        <end position="128"/>
    </location>
</feature>
<dbReference type="InterPro" id="IPR018805">
    <property type="entry name" value="YJL171C/Tos1_C"/>
</dbReference>
<dbReference type="GeneID" id="30021947"/>
<dbReference type="OrthoDB" id="118256at2759"/>
<dbReference type="STRING" id="1081104.A0A167UH97"/>
<dbReference type="PANTHER" id="PTHR31737">
    <property type="entry name" value="PROTEIN TOS1"/>
    <property type="match status" value="1"/>
</dbReference>
<dbReference type="InterPro" id="IPR018807">
    <property type="entry name" value="YJL171C/Tos1_N"/>
</dbReference>
<proteinExistence type="inferred from homology"/>
<keyword evidence="5" id="KW-0378">Hydrolase</keyword>
<dbReference type="EC" id="3.2.1.39" evidence="3"/>
<dbReference type="Pfam" id="PF10287">
    <property type="entry name" value="YJL171C_Tos1_C"/>
    <property type="match status" value="1"/>
</dbReference>
<evidence type="ECO:0000256" key="8">
    <source>
        <dbReference type="SAM" id="MobiDB-lite"/>
    </source>
</evidence>
<evidence type="ECO:0000256" key="5">
    <source>
        <dbReference type="ARBA" id="ARBA00022801"/>
    </source>
</evidence>
<sequence length="416" mass="43373">MRHVAIPLAATGLATLVAGLTQQCSGTASNEGGNFFCGAVDQILYQGIGKPGTYQAVTGMTSSGELPPFDEGLSVHFRGPLQLKEFAVYTPSKKAKREPTPQQQRREQSAGAHGHGHQRFHEARKEKRADWVTATIDGKIVSWENNWFGGGTPATSTPKPVPAAAAPTPPPANSKAAAAPPALPKSKPPTGGGSSPSGKDWDRTSYYSAESQQADNLVFLGNYGGAGSGTFDTTWGNSLAFLNAQGNGGASSSQVLADGFEGANKIFLFHFKMPLDGDRGFNGDMPAIWALNARVPRTAQYNKCSCWPACGEFDFFEVLARGDDKCKSTVHLAAGAGAGGSSDYFRRPTDAFVKGAVVFSAESGVSVRLLPKGTDFAKGLDAKAVEGWLAAAPQKDGGVAGKIVSSVFQVAGGLLG</sequence>
<dbReference type="PANTHER" id="PTHR31737:SF2">
    <property type="entry name" value="PROTEIN TOS1"/>
    <property type="match status" value="1"/>
</dbReference>
<name>A0A167UH97_CORFA</name>
<feature type="signal peptide" evidence="9">
    <location>
        <begin position="1"/>
        <end position="19"/>
    </location>
</feature>
<dbReference type="AlphaFoldDB" id="A0A167UH97"/>
<keyword evidence="4 9" id="KW-0732">Signal</keyword>
<feature type="region of interest" description="Disordered" evidence="8">
    <location>
        <begin position="89"/>
        <end position="128"/>
    </location>
</feature>
<evidence type="ECO:0000259" key="10">
    <source>
        <dbReference type="Pfam" id="PF10287"/>
    </source>
</evidence>
<feature type="region of interest" description="Disordered" evidence="8">
    <location>
        <begin position="145"/>
        <end position="203"/>
    </location>
</feature>
<accession>A0A167UH97</accession>
<gene>
    <name evidence="12" type="ORF">ISF_05655</name>
</gene>
<feature type="domain" description="Cell wall protein YJL171C/Tos1 C-terminal" evidence="10">
    <location>
        <begin position="258"/>
        <end position="388"/>
    </location>
</feature>
<dbReference type="EMBL" id="AZHB01000013">
    <property type="protein sequence ID" value="OAA61576.1"/>
    <property type="molecule type" value="Genomic_DNA"/>
</dbReference>